<proteinExistence type="predicted"/>
<organism evidence="2 3">
    <name type="scientific">Heterodera trifolii</name>
    <dbReference type="NCBI Taxonomy" id="157864"/>
    <lineage>
        <taxon>Eukaryota</taxon>
        <taxon>Metazoa</taxon>
        <taxon>Ecdysozoa</taxon>
        <taxon>Nematoda</taxon>
        <taxon>Chromadorea</taxon>
        <taxon>Rhabditida</taxon>
        <taxon>Tylenchina</taxon>
        <taxon>Tylenchomorpha</taxon>
        <taxon>Tylenchoidea</taxon>
        <taxon>Heteroderidae</taxon>
        <taxon>Heteroderinae</taxon>
        <taxon>Heterodera</taxon>
    </lineage>
</organism>
<feature type="region of interest" description="Disordered" evidence="1">
    <location>
        <begin position="364"/>
        <end position="401"/>
    </location>
</feature>
<evidence type="ECO:0000313" key="2">
    <source>
        <dbReference type="EMBL" id="KAL3101695.1"/>
    </source>
</evidence>
<gene>
    <name evidence="2" type="ORF">niasHT_024828</name>
</gene>
<dbReference type="PANTHER" id="PTHR22954">
    <property type="entry name" value="RETROVIRAL PROTEASE-RELATED"/>
    <property type="match status" value="1"/>
</dbReference>
<feature type="region of interest" description="Disordered" evidence="1">
    <location>
        <begin position="322"/>
        <end position="341"/>
    </location>
</feature>
<dbReference type="Proteomes" id="UP001620626">
    <property type="component" value="Unassembled WGS sequence"/>
</dbReference>
<keyword evidence="3" id="KW-1185">Reference proteome</keyword>
<feature type="compositionally biased region" description="Polar residues" evidence="1">
    <location>
        <begin position="374"/>
        <end position="383"/>
    </location>
</feature>
<sequence>MSSHYRSQIKRVCEEAADVLSDQKIFQIPARPQGTPDNVFFISVQTRLKPLNDEMEDVNEVISELSCAADKWMTLRSSMTGAERAVDNPLYDTFVTETNYHLVLSDLRKYFKTLRTQKRDLEADIPAQAPRVPNPPPAAPLMHLPKAELPTFAGDCTTYTSFWNSFKIGVHDLSIPDSIKFTYLKQCLSGPPLALVNSLPISDLSYNSALDLLTKTYDNPDEIARALHNLLRKLPHVRGGDNFCIDLRSLIDQFESICIQMGQKNLEYDTVNFQMAIEERLPRFVLDEIFMAKESNDNWTIDLLKEKLRAILKRKEQIHSISPKIHSAPKSKPFPSFSNSSFSPSTDPSALTFHSQISAVPSLPVTPTPLIPNATPNPNNEPSTDSDHNRQTNTSTITSPPMSVRKAPILLKCVRLGNILEMPSLPLSFNNPIFASNLQIRPSPQITLL</sequence>
<feature type="compositionally biased region" description="Low complexity" evidence="1">
    <location>
        <begin position="328"/>
        <end position="341"/>
    </location>
</feature>
<dbReference type="Pfam" id="PF03564">
    <property type="entry name" value="DUF1759"/>
    <property type="match status" value="1"/>
</dbReference>
<comment type="caution">
    <text evidence="2">The sequence shown here is derived from an EMBL/GenBank/DDBJ whole genome shotgun (WGS) entry which is preliminary data.</text>
</comment>
<feature type="compositionally biased region" description="Polar residues" evidence="1">
    <location>
        <begin position="391"/>
        <end position="401"/>
    </location>
</feature>
<evidence type="ECO:0000313" key="3">
    <source>
        <dbReference type="Proteomes" id="UP001620626"/>
    </source>
</evidence>
<protein>
    <submittedName>
        <fullName evidence="2">Uncharacterized protein</fullName>
    </submittedName>
</protein>
<name>A0ABD2KGA7_9BILA</name>
<evidence type="ECO:0000256" key="1">
    <source>
        <dbReference type="SAM" id="MobiDB-lite"/>
    </source>
</evidence>
<dbReference type="EMBL" id="JBICBT010000768">
    <property type="protein sequence ID" value="KAL3101695.1"/>
    <property type="molecule type" value="Genomic_DNA"/>
</dbReference>
<dbReference type="InterPro" id="IPR005312">
    <property type="entry name" value="DUF1759"/>
</dbReference>
<dbReference type="PANTHER" id="PTHR22954:SF3">
    <property type="entry name" value="PROTEIN CBG08539"/>
    <property type="match status" value="1"/>
</dbReference>
<reference evidence="2 3" key="1">
    <citation type="submission" date="2024-10" db="EMBL/GenBank/DDBJ databases">
        <authorList>
            <person name="Kim D."/>
        </authorList>
    </citation>
    <scope>NUCLEOTIDE SEQUENCE [LARGE SCALE GENOMIC DNA]</scope>
    <source>
        <strain evidence="2">BH-2024</strain>
    </source>
</reference>
<dbReference type="AlphaFoldDB" id="A0ABD2KGA7"/>
<accession>A0ABD2KGA7</accession>